<sequence>MLTTKRRPSRQIGESQRFQRSTMKKTAVGPLLAVLVIVVLAAVYGYMSYKVNRQAKTMDTLTTTIVTDTQTVSGLVNFINASLTDAQK</sequence>
<keyword evidence="1" id="KW-1133">Transmembrane helix</keyword>
<accession>A0A2N2E3N1</accession>
<dbReference type="EMBL" id="PHAH01000002">
    <property type="protein sequence ID" value="PKM89327.1"/>
    <property type="molecule type" value="Genomic_DNA"/>
</dbReference>
<proteinExistence type="predicted"/>
<evidence type="ECO:0000256" key="1">
    <source>
        <dbReference type="SAM" id="Phobius"/>
    </source>
</evidence>
<organism evidence="2 3">
    <name type="scientific">Candidatus Falkowbacteria bacterium HGW-Falkowbacteria-2</name>
    <dbReference type="NCBI Taxonomy" id="2013769"/>
    <lineage>
        <taxon>Bacteria</taxon>
        <taxon>Candidatus Falkowiibacteriota</taxon>
    </lineage>
</organism>
<gene>
    <name evidence="2" type="ORF">CVU83_00225</name>
</gene>
<feature type="transmembrane region" description="Helical" evidence="1">
    <location>
        <begin position="27"/>
        <end position="47"/>
    </location>
</feature>
<evidence type="ECO:0000313" key="3">
    <source>
        <dbReference type="Proteomes" id="UP000233325"/>
    </source>
</evidence>
<dbReference type="Proteomes" id="UP000233325">
    <property type="component" value="Unassembled WGS sequence"/>
</dbReference>
<keyword evidence="1" id="KW-0812">Transmembrane</keyword>
<comment type="caution">
    <text evidence="2">The sequence shown here is derived from an EMBL/GenBank/DDBJ whole genome shotgun (WGS) entry which is preliminary data.</text>
</comment>
<protein>
    <submittedName>
        <fullName evidence="2">Uncharacterized protein</fullName>
    </submittedName>
</protein>
<keyword evidence="1" id="KW-0472">Membrane</keyword>
<reference evidence="2 3" key="1">
    <citation type="journal article" date="2017" name="ISME J.">
        <title>Potential for microbial H2 and metal transformations associated with novel bacteria and archaea in deep terrestrial subsurface sediments.</title>
        <authorList>
            <person name="Hernsdorf A.W."/>
            <person name="Amano Y."/>
            <person name="Miyakawa K."/>
            <person name="Ise K."/>
            <person name="Suzuki Y."/>
            <person name="Anantharaman K."/>
            <person name="Probst A."/>
            <person name="Burstein D."/>
            <person name="Thomas B.C."/>
            <person name="Banfield J.F."/>
        </authorList>
    </citation>
    <scope>NUCLEOTIDE SEQUENCE [LARGE SCALE GENOMIC DNA]</scope>
    <source>
        <strain evidence="2">HGW-Falkowbacteria-2</strain>
    </source>
</reference>
<name>A0A2N2E3N1_9BACT</name>
<dbReference type="AlphaFoldDB" id="A0A2N2E3N1"/>
<evidence type="ECO:0000313" key="2">
    <source>
        <dbReference type="EMBL" id="PKM89327.1"/>
    </source>
</evidence>